<comment type="similarity">
    <text evidence="2">Belongs to the VAMP-associated protein (VAP) (TC 9.B.17) family.</text>
</comment>
<gene>
    <name evidence="8" type="ORF">OMED0929_LOCUS7382</name>
</gene>
<evidence type="ECO:0000256" key="2">
    <source>
        <dbReference type="ARBA" id="ARBA00008932"/>
    </source>
</evidence>
<dbReference type="GO" id="GO:0090158">
    <property type="term" value="P:endoplasmic reticulum membrane organization"/>
    <property type="evidence" value="ECO:0007669"/>
    <property type="project" value="TreeGrafter"/>
</dbReference>
<keyword evidence="5 6" id="KW-0472">Membrane</keyword>
<accession>A0A6U0FKW9</accession>
<dbReference type="PROSITE" id="PS50202">
    <property type="entry name" value="MSP"/>
    <property type="match status" value="1"/>
</dbReference>
<comment type="subcellular location">
    <subcellularLocation>
        <location evidence="1">Membrane</location>
        <topology evidence="1">Single-pass type IV membrane protein</topology>
    </subcellularLocation>
</comment>
<evidence type="ECO:0000313" key="8">
    <source>
        <dbReference type="EMBL" id="CAD8589250.1"/>
    </source>
</evidence>
<dbReference type="GO" id="GO:0005886">
    <property type="term" value="C:plasma membrane"/>
    <property type="evidence" value="ECO:0007669"/>
    <property type="project" value="TreeGrafter"/>
</dbReference>
<dbReference type="Pfam" id="PF00635">
    <property type="entry name" value="Motile_Sperm"/>
    <property type="match status" value="1"/>
</dbReference>
<dbReference type="InterPro" id="IPR008962">
    <property type="entry name" value="PapD-like_sf"/>
</dbReference>
<evidence type="ECO:0000256" key="1">
    <source>
        <dbReference type="ARBA" id="ARBA00004211"/>
    </source>
</evidence>
<feature type="domain" description="MSP" evidence="7">
    <location>
        <begin position="4"/>
        <end position="121"/>
    </location>
</feature>
<organism evidence="8">
    <name type="scientific">Ostreococcus mediterraneus</name>
    <dbReference type="NCBI Taxonomy" id="1486918"/>
    <lineage>
        <taxon>Eukaryota</taxon>
        <taxon>Viridiplantae</taxon>
        <taxon>Chlorophyta</taxon>
        <taxon>Mamiellophyceae</taxon>
        <taxon>Mamiellales</taxon>
        <taxon>Bathycoccaceae</taxon>
        <taxon>Ostreococcus</taxon>
    </lineage>
</organism>
<feature type="transmembrane region" description="Helical" evidence="6">
    <location>
        <begin position="178"/>
        <end position="198"/>
    </location>
</feature>
<keyword evidence="3 6" id="KW-0812">Transmembrane</keyword>
<evidence type="ECO:0000256" key="3">
    <source>
        <dbReference type="ARBA" id="ARBA00022692"/>
    </source>
</evidence>
<protein>
    <recommendedName>
        <fullName evidence="7">MSP domain-containing protein</fullName>
    </recommendedName>
</protein>
<dbReference type="EMBL" id="HBEW01008768">
    <property type="protein sequence ID" value="CAD8589250.1"/>
    <property type="molecule type" value="Transcribed_RNA"/>
</dbReference>
<dbReference type="Gene3D" id="2.60.40.10">
    <property type="entry name" value="Immunoglobulins"/>
    <property type="match status" value="1"/>
</dbReference>
<dbReference type="GO" id="GO:0005789">
    <property type="term" value="C:endoplasmic reticulum membrane"/>
    <property type="evidence" value="ECO:0007669"/>
    <property type="project" value="InterPro"/>
</dbReference>
<name>A0A6U0FKW9_9CHLO</name>
<dbReference type="InterPro" id="IPR013783">
    <property type="entry name" value="Ig-like_fold"/>
</dbReference>
<evidence type="ECO:0000256" key="5">
    <source>
        <dbReference type="ARBA" id="ARBA00023136"/>
    </source>
</evidence>
<proteinExistence type="inferred from homology"/>
<dbReference type="PANTHER" id="PTHR10809:SF6">
    <property type="entry name" value="AT11025P-RELATED"/>
    <property type="match status" value="1"/>
</dbReference>
<evidence type="ECO:0000256" key="4">
    <source>
        <dbReference type="ARBA" id="ARBA00022989"/>
    </source>
</evidence>
<dbReference type="SUPFAM" id="SSF49354">
    <property type="entry name" value="PapD-like"/>
    <property type="match status" value="1"/>
</dbReference>
<dbReference type="InterPro" id="IPR016763">
    <property type="entry name" value="VAP"/>
</dbReference>
<dbReference type="GO" id="GO:0061817">
    <property type="term" value="P:endoplasmic reticulum-plasma membrane tethering"/>
    <property type="evidence" value="ECO:0007669"/>
    <property type="project" value="TreeGrafter"/>
</dbReference>
<sequence>MVDSLTVTPSGELPFAFELRKQIPSELVLKNTTKEKQAFKVKTTAPKKYCVKPNTGIVEPGASLTVTVMMQAHREVPADFEACKDKFLVQATPSGGSTDMAELFARGNENIKETKLRVAYVKSKKPSTVLEEALPPPPANESPAEERVRLQKEVGLLQSRNRALVNDLNMMQKRGGKIVRGFTLLHILLTAILAFILGRYL</sequence>
<dbReference type="InterPro" id="IPR000535">
    <property type="entry name" value="MSP_dom"/>
</dbReference>
<dbReference type="AlphaFoldDB" id="A0A6U0FKW9"/>
<reference evidence="8" key="1">
    <citation type="submission" date="2021-01" db="EMBL/GenBank/DDBJ databases">
        <authorList>
            <person name="Corre E."/>
            <person name="Pelletier E."/>
            <person name="Niang G."/>
            <person name="Scheremetjew M."/>
            <person name="Finn R."/>
            <person name="Kale V."/>
            <person name="Holt S."/>
            <person name="Cochrane G."/>
            <person name="Meng A."/>
            <person name="Brown T."/>
            <person name="Cohen L."/>
        </authorList>
    </citation>
    <scope>NUCLEOTIDE SEQUENCE</scope>
    <source>
        <strain evidence="8">Clade-D-RCC2572</strain>
    </source>
</reference>
<dbReference type="PIRSF" id="PIRSF019693">
    <property type="entry name" value="VAMP-associated"/>
    <property type="match status" value="1"/>
</dbReference>
<evidence type="ECO:0000259" key="7">
    <source>
        <dbReference type="PROSITE" id="PS50202"/>
    </source>
</evidence>
<dbReference type="PANTHER" id="PTHR10809">
    <property type="entry name" value="VESICLE-ASSOCIATED MEMBRANE PROTEIN-ASSOCIATED PROTEIN"/>
    <property type="match status" value="1"/>
</dbReference>
<keyword evidence="4 6" id="KW-1133">Transmembrane helix</keyword>
<evidence type="ECO:0000256" key="6">
    <source>
        <dbReference type="SAM" id="Phobius"/>
    </source>
</evidence>